<keyword evidence="4 7" id="KW-0396">Initiation factor</keyword>
<accession>A0A328D0M8</accession>
<dbReference type="GO" id="GO:0043022">
    <property type="term" value="F:ribosome binding"/>
    <property type="evidence" value="ECO:0007669"/>
    <property type="project" value="TreeGrafter"/>
</dbReference>
<comment type="function">
    <text evidence="1">One of the essential components for the initiation of protein synthesis. Stabilizes the binding of IF-2 and IF-3 on the 30S subunit to which N-formylmethionyl-tRNA(fMet) subsequently binds. Helps modulate mRNA selection, yielding the 30S pre-initiation complex (PIC). Upon addition of the 50S ribosomal subunit IF-1, IF-2 and IF-3 are released leaving the mature 70S translation initiation complex.</text>
</comment>
<dbReference type="GO" id="GO:0003723">
    <property type="term" value="F:RNA binding"/>
    <property type="evidence" value="ECO:0007669"/>
    <property type="project" value="InterPro"/>
</dbReference>
<dbReference type="CDD" id="cd04451">
    <property type="entry name" value="S1_IF1"/>
    <property type="match status" value="1"/>
</dbReference>
<dbReference type="InterPro" id="IPR004368">
    <property type="entry name" value="TIF_IF1"/>
</dbReference>
<dbReference type="InterPro" id="IPR003029">
    <property type="entry name" value="S1_domain"/>
</dbReference>
<proteinExistence type="inferred from homology"/>
<evidence type="ECO:0000313" key="11">
    <source>
        <dbReference type="Proteomes" id="UP000249390"/>
    </source>
</evidence>
<dbReference type="FunFam" id="2.40.50.140:FF:000002">
    <property type="entry name" value="Translation initiation factor IF-1"/>
    <property type="match status" value="1"/>
</dbReference>
<dbReference type="NCBIfam" id="TIGR00008">
    <property type="entry name" value="infA"/>
    <property type="match status" value="1"/>
</dbReference>
<dbReference type="InterPro" id="IPR012340">
    <property type="entry name" value="NA-bd_OB-fold"/>
</dbReference>
<evidence type="ECO:0000256" key="4">
    <source>
        <dbReference type="ARBA" id="ARBA00022540"/>
    </source>
</evidence>
<dbReference type="GO" id="GO:0005829">
    <property type="term" value="C:cytosol"/>
    <property type="evidence" value="ECO:0007669"/>
    <property type="project" value="TreeGrafter"/>
</dbReference>
<organism evidence="10 11">
    <name type="scientific">Cuscuta australis</name>
    <dbReference type="NCBI Taxonomy" id="267555"/>
    <lineage>
        <taxon>Eukaryota</taxon>
        <taxon>Viridiplantae</taxon>
        <taxon>Streptophyta</taxon>
        <taxon>Embryophyta</taxon>
        <taxon>Tracheophyta</taxon>
        <taxon>Spermatophyta</taxon>
        <taxon>Magnoliopsida</taxon>
        <taxon>eudicotyledons</taxon>
        <taxon>Gunneridae</taxon>
        <taxon>Pentapetalae</taxon>
        <taxon>asterids</taxon>
        <taxon>lamiids</taxon>
        <taxon>Solanales</taxon>
        <taxon>Convolvulaceae</taxon>
        <taxon>Cuscuteae</taxon>
        <taxon>Cuscuta</taxon>
        <taxon>Cuscuta subgen. Grammica</taxon>
        <taxon>Cuscuta sect. Cleistogrammica</taxon>
    </lineage>
</organism>
<evidence type="ECO:0000259" key="9">
    <source>
        <dbReference type="PROSITE" id="PS50832"/>
    </source>
</evidence>
<dbReference type="SUPFAM" id="SSF50249">
    <property type="entry name" value="Nucleic acid-binding proteins"/>
    <property type="match status" value="1"/>
</dbReference>
<evidence type="ECO:0000256" key="7">
    <source>
        <dbReference type="PROSITE-ProRule" id="PRU00181"/>
    </source>
</evidence>
<name>A0A328D0M8_9ASTE</name>
<comment type="similarity">
    <text evidence="2">Belongs to the IF-1 family.</text>
</comment>
<dbReference type="Gene3D" id="2.40.50.140">
    <property type="entry name" value="Nucleic acid-binding proteins"/>
    <property type="match status" value="1"/>
</dbReference>
<dbReference type="Pfam" id="PF01176">
    <property type="entry name" value="eIF-1a"/>
    <property type="match status" value="1"/>
</dbReference>
<evidence type="ECO:0000256" key="2">
    <source>
        <dbReference type="ARBA" id="ARBA00010939"/>
    </source>
</evidence>
<evidence type="ECO:0000256" key="3">
    <source>
        <dbReference type="ARBA" id="ARBA00011599"/>
    </source>
</evidence>
<dbReference type="EMBL" id="NQVE01000209">
    <property type="protein sequence ID" value="RAL38510.1"/>
    <property type="molecule type" value="Genomic_DNA"/>
</dbReference>
<keyword evidence="11" id="KW-1185">Reference proteome</keyword>
<dbReference type="GO" id="GO:0003743">
    <property type="term" value="F:translation initiation factor activity"/>
    <property type="evidence" value="ECO:0007669"/>
    <property type="project" value="UniProtKB-UniRule"/>
</dbReference>
<evidence type="ECO:0000313" key="10">
    <source>
        <dbReference type="EMBL" id="RAL38510.1"/>
    </source>
</evidence>
<dbReference type="SMART" id="SM00316">
    <property type="entry name" value="S1"/>
    <property type="match status" value="1"/>
</dbReference>
<evidence type="ECO:0000256" key="5">
    <source>
        <dbReference type="ARBA" id="ARBA00022917"/>
    </source>
</evidence>
<sequence>MASLTWCQAAPSATATNALSLPPPPWKTTTNRVSFRRNDWENLIIARAKGRLANPQRDSPRRQENGISVRPQAAAEQKLTHEGSVTDSLSNGMFRVRLDNDDVVLGYISGKIRKNFIRLLPGDRVRIEVSRYDSSKGRIVYRLRGKDPKE</sequence>
<dbReference type="InterPro" id="IPR006196">
    <property type="entry name" value="RNA-binding_domain_S1_IF1"/>
</dbReference>
<feature type="domain" description="S1-like" evidence="9">
    <location>
        <begin position="69"/>
        <end position="144"/>
    </location>
</feature>
<dbReference type="Proteomes" id="UP000249390">
    <property type="component" value="Unassembled WGS sequence"/>
</dbReference>
<dbReference type="HAMAP" id="MF_00075">
    <property type="entry name" value="IF_1"/>
    <property type="match status" value="1"/>
</dbReference>
<comment type="caution">
    <text evidence="10">The sequence shown here is derived from an EMBL/GenBank/DDBJ whole genome shotgun (WGS) entry which is preliminary data.</text>
</comment>
<dbReference type="PROSITE" id="PS50832">
    <property type="entry name" value="S1_IF1_TYPE"/>
    <property type="match status" value="1"/>
</dbReference>
<feature type="region of interest" description="Disordered" evidence="8">
    <location>
        <begin position="51"/>
        <end position="84"/>
    </location>
</feature>
<gene>
    <name evidence="10" type="ORF">DM860_002488</name>
</gene>
<comment type="subunit">
    <text evidence="3">Component of the 30S ribosomal translation pre-initiation complex which assembles on the 30S ribosome in the order IF-2 and IF-3, IF-1 and N-formylmethionyl-tRNA(fMet); mRNA recruitment can occur at any time during PIC assembly.</text>
</comment>
<evidence type="ECO:0000256" key="6">
    <source>
        <dbReference type="ARBA" id="ARBA00068272"/>
    </source>
</evidence>
<protein>
    <recommendedName>
        <fullName evidence="6">Translation initiation factor IF-1, chloroplastic</fullName>
    </recommendedName>
</protein>
<evidence type="ECO:0000256" key="1">
    <source>
        <dbReference type="ARBA" id="ARBA00003935"/>
    </source>
</evidence>
<dbReference type="PANTHER" id="PTHR33370">
    <property type="entry name" value="TRANSLATION INITIATION FACTOR IF-1, CHLOROPLASTIC"/>
    <property type="match status" value="1"/>
</dbReference>
<dbReference type="PANTHER" id="PTHR33370:SF1">
    <property type="entry name" value="TRANSLATION INITIATION FACTOR IF-1, CHLOROPLASTIC"/>
    <property type="match status" value="1"/>
</dbReference>
<dbReference type="AlphaFoldDB" id="A0A328D0M8"/>
<reference evidence="10 11" key="1">
    <citation type="submission" date="2018-06" db="EMBL/GenBank/DDBJ databases">
        <title>The Genome of Cuscuta australis (Dodder) Provides Insight into the Evolution of Plant Parasitism.</title>
        <authorList>
            <person name="Liu H."/>
        </authorList>
    </citation>
    <scope>NUCLEOTIDE SEQUENCE [LARGE SCALE GENOMIC DNA]</scope>
    <source>
        <strain evidence="11">cv. Yunnan</strain>
        <tissue evidence="10">Vines</tissue>
    </source>
</reference>
<evidence type="ECO:0000256" key="8">
    <source>
        <dbReference type="SAM" id="MobiDB-lite"/>
    </source>
</evidence>
<keyword evidence="5 7" id="KW-0648">Protein biosynthesis</keyword>